<keyword evidence="7 11" id="KW-1133">Transmembrane helix</keyword>
<evidence type="ECO:0000256" key="8">
    <source>
        <dbReference type="ARBA" id="ARBA00023136"/>
    </source>
</evidence>
<evidence type="ECO:0000256" key="7">
    <source>
        <dbReference type="ARBA" id="ARBA00022989"/>
    </source>
</evidence>
<feature type="chain" id="PRO_5044747633" description="TIR domain-containing protein" evidence="12">
    <location>
        <begin position="21"/>
        <end position="1152"/>
    </location>
</feature>
<keyword evidence="8 11" id="KW-0472">Membrane</keyword>
<dbReference type="InterPro" id="IPR000483">
    <property type="entry name" value="Cys-rich_flank_reg_C"/>
</dbReference>
<dbReference type="PANTHER" id="PTHR24365:SF541">
    <property type="entry name" value="PROTEIN TOLL-RELATED"/>
    <property type="match status" value="1"/>
</dbReference>
<name>A0ABD3UCW6_SINWO</name>
<dbReference type="PROSITE" id="PS50104">
    <property type="entry name" value="TIR"/>
    <property type="match status" value="2"/>
</dbReference>
<dbReference type="InterPro" id="IPR001611">
    <property type="entry name" value="Leu-rich_rpt"/>
</dbReference>
<evidence type="ECO:0000256" key="6">
    <source>
        <dbReference type="ARBA" id="ARBA00022737"/>
    </source>
</evidence>
<dbReference type="SMART" id="SM00255">
    <property type="entry name" value="TIR"/>
    <property type="match status" value="2"/>
</dbReference>
<evidence type="ECO:0000256" key="4">
    <source>
        <dbReference type="ARBA" id="ARBA00022692"/>
    </source>
</evidence>
<keyword evidence="10" id="KW-0325">Glycoprotein</keyword>
<evidence type="ECO:0000259" key="13">
    <source>
        <dbReference type="PROSITE" id="PS50104"/>
    </source>
</evidence>
<dbReference type="Pfam" id="PF13676">
    <property type="entry name" value="TIR_2"/>
    <property type="match status" value="1"/>
</dbReference>
<dbReference type="InterPro" id="IPR032675">
    <property type="entry name" value="LRR_dom_sf"/>
</dbReference>
<dbReference type="SUPFAM" id="SSF52058">
    <property type="entry name" value="L domain-like"/>
    <property type="match status" value="3"/>
</dbReference>
<keyword evidence="4 11" id="KW-0812">Transmembrane</keyword>
<feature type="domain" description="TIR" evidence="13">
    <location>
        <begin position="807"/>
        <end position="943"/>
    </location>
</feature>
<dbReference type="Pfam" id="PF01582">
    <property type="entry name" value="TIR"/>
    <property type="match status" value="1"/>
</dbReference>
<feature type="transmembrane region" description="Helical" evidence="11">
    <location>
        <begin position="756"/>
        <end position="781"/>
    </location>
</feature>
<evidence type="ECO:0000256" key="11">
    <source>
        <dbReference type="SAM" id="Phobius"/>
    </source>
</evidence>
<keyword evidence="9" id="KW-0675">Receptor</keyword>
<dbReference type="AlphaFoldDB" id="A0ABD3UCW6"/>
<evidence type="ECO:0000256" key="9">
    <source>
        <dbReference type="ARBA" id="ARBA00023170"/>
    </source>
</evidence>
<dbReference type="GO" id="GO:0016020">
    <property type="term" value="C:membrane"/>
    <property type="evidence" value="ECO:0007669"/>
    <property type="project" value="UniProtKB-SubCell"/>
</dbReference>
<dbReference type="Proteomes" id="UP001634394">
    <property type="component" value="Unassembled WGS sequence"/>
</dbReference>
<evidence type="ECO:0000256" key="12">
    <source>
        <dbReference type="SAM" id="SignalP"/>
    </source>
</evidence>
<gene>
    <name evidence="14" type="ORF">ACJMK2_017806</name>
</gene>
<evidence type="ECO:0000256" key="1">
    <source>
        <dbReference type="ARBA" id="ARBA00004479"/>
    </source>
</evidence>
<proteinExistence type="inferred from homology"/>
<dbReference type="SMART" id="SM00369">
    <property type="entry name" value="LRR_TYP"/>
    <property type="match status" value="8"/>
</dbReference>
<comment type="caution">
    <text evidence="14">The sequence shown here is derived from an EMBL/GenBank/DDBJ whole genome shotgun (WGS) entry which is preliminary data.</text>
</comment>
<dbReference type="EMBL" id="JBJQND010000016">
    <property type="protein sequence ID" value="KAL3846852.1"/>
    <property type="molecule type" value="Genomic_DNA"/>
</dbReference>
<accession>A0ABD3UCW6</accession>
<dbReference type="Pfam" id="PF13855">
    <property type="entry name" value="LRR_8"/>
    <property type="match status" value="3"/>
</dbReference>
<keyword evidence="5 12" id="KW-0732">Signal</keyword>
<evidence type="ECO:0000313" key="15">
    <source>
        <dbReference type="Proteomes" id="UP001634394"/>
    </source>
</evidence>
<evidence type="ECO:0000256" key="2">
    <source>
        <dbReference type="ARBA" id="ARBA00009634"/>
    </source>
</evidence>
<dbReference type="SUPFAM" id="SSF52200">
    <property type="entry name" value="Toll/Interleukin receptor TIR domain"/>
    <property type="match status" value="2"/>
</dbReference>
<dbReference type="InterPro" id="IPR003591">
    <property type="entry name" value="Leu-rich_rpt_typical-subtyp"/>
</dbReference>
<evidence type="ECO:0000313" key="14">
    <source>
        <dbReference type="EMBL" id="KAL3846852.1"/>
    </source>
</evidence>
<reference evidence="14 15" key="1">
    <citation type="submission" date="2024-11" db="EMBL/GenBank/DDBJ databases">
        <title>Chromosome-level genome assembly of the freshwater bivalve Anodonta woodiana.</title>
        <authorList>
            <person name="Chen X."/>
        </authorList>
    </citation>
    <scope>NUCLEOTIDE SEQUENCE [LARGE SCALE GENOMIC DNA]</scope>
    <source>
        <strain evidence="14">MN2024</strain>
        <tissue evidence="14">Gills</tissue>
    </source>
</reference>
<dbReference type="Gene3D" id="3.80.10.10">
    <property type="entry name" value="Ribonuclease Inhibitor"/>
    <property type="match status" value="4"/>
</dbReference>
<dbReference type="PROSITE" id="PS51450">
    <property type="entry name" value="LRR"/>
    <property type="match status" value="2"/>
</dbReference>
<evidence type="ECO:0000256" key="10">
    <source>
        <dbReference type="ARBA" id="ARBA00023180"/>
    </source>
</evidence>
<dbReference type="PANTHER" id="PTHR24365">
    <property type="entry name" value="TOLL-LIKE RECEPTOR"/>
    <property type="match status" value="1"/>
</dbReference>
<comment type="similarity">
    <text evidence="2">Belongs to the Toll-like receptor family.</text>
</comment>
<protein>
    <recommendedName>
        <fullName evidence="13">TIR domain-containing protein</fullName>
    </recommendedName>
</protein>
<dbReference type="InterPro" id="IPR035897">
    <property type="entry name" value="Toll_tir_struct_dom_sf"/>
</dbReference>
<keyword evidence="3" id="KW-0433">Leucine-rich repeat</keyword>
<dbReference type="InterPro" id="IPR000157">
    <property type="entry name" value="TIR_dom"/>
</dbReference>
<feature type="domain" description="TIR" evidence="13">
    <location>
        <begin position="975"/>
        <end position="1108"/>
    </location>
</feature>
<evidence type="ECO:0000256" key="5">
    <source>
        <dbReference type="ARBA" id="ARBA00022729"/>
    </source>
</evidence>
<feature type="signal peptide" evidence="12">
    <location>
        <begin position="1"/>
        <end position="20"/>
    </location>
</feature>
<keyword evidence="15" id="KW-1185">Reference proteome</keyword>
<evidence type="ECO:0000256" key="3">
    <source>
        <dbReference type="ARBA" id="ARBA00022614"/>
    </source>
</evidence>
<dbReference type="SMART" id="SM00082">
    <property type="entry name" value="LRRCT"/>
    <property type="match status" value="2"/>
</dbReference>
<dbReference type="Gene3D" id="3.40.50.10140">
    <property type="entry name" value="Toll/interleukin-1 receptor homology (TIR) domain"/>
    <property type="match status" value="2"/>
</dbReference>
<organism evidence="14 15">
    <name type="scientific">Sinanodonta woodiana</name>
    <name type="common">Chinese pond mussel</name>
    <name type="synonym">Anodonta woodiana</name>
    <dbReference type="NCBI Taxonomy" id="1069815"/>
    <lineage>
        <taxon>Eukaryota</taxon>
        <taxon>Metazoa</taxon>
        <taxon>Spiralia</taxon>
        <taxon>Lophotrochozoa</taxon>
        <taxon>Mollusca</taxon>
        <taxon>Bivalvia</taxon>
        <taxon>Autobranchia</taxon>
        <taxon>Heteroconchia</taxon>
        <taxon>Palaeoheterodonta</taxon>
        <taxon>Unionida</taxon>
        <taxon>Unionoidea</taxon>
        <taxon>Unionidae</taxon>
        <taxon>Unioninae</taxon>
        <taxon>Sinanodonta</taxon>
    </lineage>
</organism>
<sequence length="1152" mass="134906">MAAILIFFIFVFLQSRPTLASLLSSQKCEYEIKVLGQYSLFDMHHQPLKTFKRFTLIETSKTNECRINTTEVVNSFNFTENPVIAIFAMACRYNTLVHFTQFNEPKYANAIGYLQVENCKISYESIYYISRSMDLRVIMIMNAQITERSNDSSAECMGLQDISSYYFHNSHYFRPNVTEVMVCNEILSKLAEVYFGNMSWSELPIFLQELFTNLQTLEIPYNNFTIPPYFPWTNNVYNYPKNLSRSMYFQNHYSEAFGLDIPANIFRRYFNLDYNQISDLRNYTFYGYLHMLTIKKNRLTHVGVQTFWNIRGLQHLDLSQNELKRIPVGTFQGIVTLRYLKLQQNKIQKLDIGVFDSLRSLIYLNIANNSIGILQNGLFATLWNLKVLNLAYNNISIIETEAFPIDSVALKYIYLNNNPLVFIPGFIFWIRSLLLVDLQSTFISFENFVDVIDSIEYVRLVETALESTNFQEMYIDKKADQIRLIDLSNAKVHDLCIHNITQLSKMKLVLMIQNYRFKLDGNPLFCSCKIISFQRFIYELLGGRKIRGDEYYFREWKCESPVELRGRRMLDVKPEETYCPINVSGCPGDCSCYKRSVNINIIVDCRQRNLSGLHQVMPIGDLELWYSGNEIKILNDMDYLGFVKVLDLSENRISKLEASAIKRLNDVQKLYLHSNLLAYLPQAIANLQFETLTLRRNPLKCDCRSLWIKHLIMKRLENIVDWSRAKCNDNKEEGRLILSVPDDEFVCEEEFDPIRFVIIPTVTSTFVLISVILMILIMYAYRLECKVLIYIYFGVHPFDKDTANNEEDLDAVIVHSEKLTDWVMNHIVDILEGGNYNYRVCDMARDFVVGFTFQENLNQVARHSKRMILIISEDFNTDDETVKVAWNIAQEKIKESKSNFGIIIIDGLTSKQIKDKALLRFIKSGRCIESRHRLFVEKILYSMPMTDTYRQKRKPNTKSLMQREFSRNEGQMDDKNTHAYISHSYQDLKFVRKELAPELERRGYRLCLSERDFIPGASKEENILTAIYASLRTIFVLSGSHIQDEWSIFTFITACEKSIREKTNYLIVIVRENVDLATMDEEVKHYLKTYISLHVKDRWFWSKLCNALPPMDRNYAIGHTSPLFMSNCTEPDDVSLEIKNVLDHHERYETRV</sequence>
<keyword evidence="6" id="KW-0677">Repeat</keyword>
<comment type="subcellular location">
    <subcellularLocation>
        <location evidence="1">Membrane</location>
        <topology evidence="1">Single-pass type I membrane protein</topology>
    </subcellularLocation>
</comment>